<evidence type="ECO:0000256" key="1">
    <source>
        <dbReference type="ARBA" id="ARBA00023015"/>
    </source>
</evidence>
<evidence type="ECO:0000256" key="4">
    <source>
        <dbReference type="SAM" id="MobiDB-lite"/>
    </source>
</evidence>
<dbReference type="Gene3D" id="1.10.10.10">
    <property type="entry name" value="Winged helix-like DNA-binding domain superfamily/Winged helix DNA-binding domain"/>
    <property type="match status" value="1"/>
</dbReference>
<dbReference type="Gene3D" id="1.20.120.530">
    <property type="entry name" value="GntR ligand-binding domain-like"/>
    <property type="match status" value="1"/>
</dbReference>
<dbReference type="RefSeq" id="WP_344588448.1">
    <property type="nucleotide sequence ID" value="NZ_BAAARW010000006.1"/>
</dbReference>
<gene>
    <name evidence="6" type="ORF">GCM10010191_20480</name>
</gene>
<dbReference type="InterPro" id="IPR011711">
    <property type="entry name" value="GntR_C"/>
</dbReference>
<evidence type="ECO:0000256" key="2">
    <source>
        <dbReference type="ARBA" id="ARBA00023125"/>
    </source>
</evidence>
<evidence type="ECO:0000313" key="6">
    <source>
        <dbReference type="EMBL" id="GAA2411310.1"/>
    </source>
</evidence>
<proteinExistence type="predicted"/>
<evidence type="ECO:0000259" key="5">
    <source>
        <dbReference type="PROSITE" id="PS50949"/>
    </source>
</evidence>
<dbReference type="InterPro" id="IPR008920">
    <property type="entry name" value="TF_FadR/GntR_C"/>
</dbReference>
<sequence>MMEPGVQREERQPSGDEPARYRRPEKVSEALARDIVHDMVNRGLEPGAMLPSELEMVEHYDVGRASVREALRILEVQGLVVIRPGRGGGPMVAEAGAKSFARTASLHFQVARATFRELIEARLALEPMMAGLAAARRDPDTVAALTHAVELTKEAMVSEDSDTYIRGATAFHDTVAGVSGNRILDLVGKSLKIIYTDRVVRYVYPPSHRHMVADSHEEIAEAIVKGRAKIAEELMREHMIDYTAQLEQRFPDLFDEIVDWS</sequence>
<keyword evidence="3" id="KW-0804">Transcription</keyword>
<evidence type="ECO:0000256" key="3">
    <source>
        <dbReference type="ARBA" id="ARBA00023163"/>
    </source>
</evidence>
<dbReference type="SUPFAM" id="SSF46785">
    <property type="entry name" value="Winged helix' DNA-binding domain"/>
    <property type="match status" value="1"/>
</dbReference>
<comment type="caution">
    <text evidence="6">The sequence shown here is derived from an EMBL/GenBank/DDBJ whole genome shotgun (WGS) entry which is preliminary data.</text>
</comment>
<protein>
    <submittedName>
        <fullName evidence="6">FCD domain-containing protein</fullName>
    </submittedName>
</protein>
<feature type="domain" description="HTH gntR-type" evidence="5">
    <location>
        <begin position="25"/>
        <end position="95"/>
    </location>
</feature>
<dbReference type="PANTHER" id="PTHR43537:SF44">
    <property type="entry name" value="GNTR FAMILY REGULATORY PROTEIN"/>
    <property type="match status" value="1"/>
</dbReference>
<dbReference type="SUPFAM" id="SSF48008">
    <property type="entry name" value="GntR ligand-binding domain-like"/>
    <property type="match status" value="1"/>
</dbReference>
<dbReference type="SMART" id="SM00345">
    <property type="entry name" value="HTH_GNTR"/>
    <property type="match status" value="1"/>
</dbReference>
<keyword evidence="1" id="KW-0805">Transcription regulation</keyword>
<dbReference type="InterPro" id="IPR000524">
    <property type="entry name" value="Tscrpt_reg_HTH_GntR"/>
</dbReference>
<dbReference type="Pfam" id="PF00392">
    <property type="entry name" value="GntR"/>
    <property type="match status" value="1"/>
</dbReference>
<dbReference type="Proteomes" id="UP001501231">
    <property type="component" value="Unassembled WGS sequence"/>
</dbReference>
<organism evidence="6 7">
    <name type="scientific">Actinomadura vinacea</name>
    <dbReference type="NCBI Taxonomy" id="115336"/>
    <lineage>
        <taxon>Bacteria</taxon>
        <taxon>Bacillati</taxon>
        <taxon>Actinomycetota</taxon>
        <taxon>Actinomycetes</taxon>
        <taxon>Streptosporangiales</taxon>
        <taxon>Thermomonosporaceae</taxon>
        <taxon>Actinomadura</taxon>
    </lineage>
</organism>
<accession>A0ABP5VVE8</accession>
<keyword evidence="2" id="KW-0238">DNA-binding</keyword>
<keyword evidence="7" id="KW-1185">Reference proteome</keyword>
<name>A0ABP5VVE8_9ACTN</name>
<dbReference type="CDD" id="cd07377">
    <property type="entry name" value="WHTH_GntR"/>
    <property type="match status" value="1"/>
</dbReference>
<feature type="region of interest" description="Disordered" evidence="4">
    <location>
        <begin position="1"/>
        <end position="26"/>
    </location>
</feature>
<dbReference type="PRINTS" id="PR00035">
    <property type="entry name" value="HTHGNTR"/>
</dbReference>
<evidence type="ECO:0000313" key="7">
    <source>
        <dbReference type="Proteomes" id="UP001501231"/>
    </source>
</evidence>
<dbReference type="InterPro" id="IPR036390">
    <property type="entry name" value="WH_DNA-bd_sf"/>
</dbReference>
<dbReference type="EMBL" id="BAAARW010000006">
    <property type="protein sequence ID" value="GAA2411310.1"/>
    <property type="molecule type" value="Genomic_DNA"/>
</dbReference>
<dbReference type="InterPro" id="IPR036388">
    <property type="entry name" value="WH-like_DNA-bd_sf"/>
</dbReference>
<reference evidence="7" key="1">
    <citation type="journal article" date="2019" name="Int. J. Syst. Evol. Microbiol.">
        <title>The Global Catalogue of Microorganisms (GCM) 10K type strain sequencing project: providing services to taxonomists for standard genome sequencing and annotation.</title>
        <authorList>
            <consortium name="The Broad Institute Genomics Platform"/>
            <consortium name="The Broad Institute Genome Sequencing Center for Infectious Disease"/>
            <person name="Wu L."/>
            <person name="Ma J."/>
        </authorList>
    </citation>
    <scope>NUCLEOTIDE SEQUENCE [LARGE SCALE GENOMIC DNA]</scope>
    <source>
        <strain evidence="7">JCM 3325</strain>
    </source>
</reference>
<dbReference type="PANTHER" id="PTHR43537">
    <property type="entry name" value="TRANSCRIPTIONAL REGULATOR, GNTR FAMILY"/>
    <property type="match status" value="1"/>
</dbReference>
<dbReference type="SMART" id="SM00895">
    <property type="entry name" value="FCD"/>
    <property type="match status" value="1"/>
</dbReference>
<dbReference type="PROSITE" id="PS50949">
    <property type="entry name" value="HTH_GNTR"/>
    <property type="match status" value="1"/>
</dbReference>
<dbReference type="Pfam" id="PF07729">
    <property type="entry name" value="FCD"/>
    <property type="match status" value="1"/>
</dbReference>